<feature type="domain" description="AP2/ERF" evidence="7">
    <location>
        <begin position="405"/>
        <end position="462"/>
    </location>
</feature>
<keyword evidence="3" id="KW-0238">DNA-binding</keyword>
<dbReference type="SUPFAM" id="SSF54171">
    <property type="entry name" value="DNA-binding domain"/>
    <property type="match status" value="1"/>
</dbReference>
<comment type="subcellular location">
    <subcellularLocation>
        <location evidence="1">Nucleus</location>
    </subcellularLocation>
</comment>
<keyword evidence="2" id="KW-0805">Transcription regulation</keyword>
<feature type="compositionally biased region" description="Pro residues" evidence="6">
    <location>
        <begin position="303"/>
        <end position="315"/>
    </location>
</feature>
<evidence type="ECO:0000313" key="9">
    <source>
        <dbReference type="Proteomes" id="UP001165090"/>
    </source>
</evidence>
<dbReference type="EMBL" id="BSDZ01000078">
    <property type="protein sequence ID" value="GLI67591.1"/>
    <property type="molecule type" value="Genomic_DNA"/>
</dbReference>
<dbReference type="PANTHER" id="PTHR31190:SF374">
    <property type="entry name" value="AP2_ERF DOMAIN-CONTAINING PROTEIN"/>
    <property type="match status" value="1"/>
</dbReference>
<gene>
    <name evidence="8" type="ORF">VaNZ11_011825</name>
</gene>
<keyword evidence="5" id="KW-0539">Nucleus</keyword>
<evidence type="ECO:0000256" key="1">
    <source>
        <dbReference type="ARBA" id="ARBA00004123"/>
    </source>
</evidence>
<reference evidence="8 9" key="1">
    <citation type="journal article" date="2023" name="IScience">
        <title>Expanded male sex-determining region conserved during the evolution of homothallism in the green alga Volvox.</title>
        <authorList>
            <person name="Yamamoto K."/>
            <person name="Matsuzaki R."/>
            <person name="Mahakham W."/>
            <person name="Heman W."/>
            <person name="Sekimoto H."/>
            <person name="Kawachi M."/>
            <person name="Minakuchi Y."/>
            <person name="Toyoda A."/>
            <person name="Nozaki H."/>
        </authorList>
    </citation>
    <scope>NUCLEOTIDE SEQUENCE [LARGE SCALE GENOMIC DNA]</scope>
    <source>
        <strain evidence="8 9">NIES-4468</strain>
    </source>
</reference>
<dbReference type="InterPro" id="IPR036955">
    <property type="entry name" value="AP2/ERF_dom_sf"/>
</dbReference>
<dbReference type="Gene3D" id="3.30.730.10">
    <property type="entry name" value="AP2/ERF domain"/>
    <property type="match status" value="1"/>
</dbReference>
<feature type="region of interest" description="Disordered" evidence="6">
    <location>
        <begin position="536"/>
        <end position="556"/>
    </location>
</feature>
<feature type="compositionally biased region" description="Low complexity" evidence="6">
    <location>
        <begin position="374"/>
        <end position="393"/>
    </location>
</feature>
<feature type="region of interest" description="Disordered" evidence="6">
    <location>
        <begin position="125"/>
        <end position="181"/>
    </location>
</feature>
<evidence type="ECO:0000256" key="4">
    <source>
        <dbReference type="ARBA" id="ARBA00023163"/>
    </source>
</evidence>
<feature type="region of interest" description="Disordered" evidence="6">
    <location>
        <begin position="295"/>
        <end position="319"/>
    </location>
</feature>
<dbReference type="Proteomes" id="UP001165090">
    <property type="component" value="Unassembled WGS sequence"/>
</dbReference>
<dbReference type="InterPro" id="IPR016177">
    <property type="entry name" value="DNA-bd_dom_sf"/>
</dbReference>
<accession>A0ABQ5SCH9</accession>
<name>A0ABQ5SCH9_9CHLO</name>
<dbReference type="InterPro" id="IPR001471">
    <property type="entry name" value="AP2/ERF_dom"/>
</dbReference>
<proteinExistence type="predicted"/>
<evidence type="ECO:0000256" key="6">
    <source>
        <dbReference type="SAM" id="MobiDB-lite"/>
    </source>
</evidence>
<organism evidence="8 9">
    <name type="scientific">Volvox africanus</name>
    <dbReference type="NCBI Taxonomy" id="51714"/>
    <lineage>
        <taxon>Eukaryota</taxon>
        <taxon>Viridiplantae</taxon>
        <taxon>Chlorophyta</taxon>
        <taxon>core chlorophytes</taxon>
        <taxon>Chlorophyceae</taxon>
        <taxon>CS clade</taxon>
        <taxon>Chlamydomonadales</taxon>
        <taxon>Volvocaceae</taxon>
        <taxon>Volvox</taxon>
    </lineage>
</organism>
<feature type="region of interest" description="Disordered" evidence="6">
    <location>
        <begin position="242"/>
        <end position="264"/>
    </location>
</feature>
<evidence type="ECO:0000256" key="2">
    <source>
        <dbReference type="ARBA" id="ARBA00023015"/>
    </source>
</evidence>
<keyword evidence="4" id="KW-0804">Transcription</keyword>
<evidence type="ECO:0000256" key="5">
    <source>
        <dbReference type="ARBA" id="ARBA00023242"/>
    </source>
</evidence>
<dbReference type="Pfam" id="PF00847">
    <property type="entry name" value="AP2"/>
    <property type="match status" value="1"/>
</dbReference>
<keyword evidence="9" id="KW-1185">Reference proteome</keyword>
<feature type="region of interest" description="Disordered" evidence="6">
    <location>
        <begin position="347"/>
        <end position="402"/>
    </location>
</feature>
<feature type="compositionally biased region" description="Acidic residues" evidence="6">
    <location>
        <begin position="546"/>
        <end position="556"/>
    </location>
</feature>
<dbReference type="CDD" id="cd00018">
    <property type="entry name" value="AP2"/>
    <property type="match status" value="1"/>
</dbReference>
<evidence type="ECO:0000313" key="8">
    <source>
        <dbReference type="EMBL" id="GLI67591.1"/>
    </source>
</evidence>
<dbReference type="SMART" id="SM00380">
    <property type="entry name" value="AP2"/>
    <property type="match status" value="1"/>
</dbReference>
<evidence type="ECO:0000256" key="3">
    <source>
        <dbReference type="ARBA" id="ARBA00023125"/>
    </source>
</evidence>
<comment type="caution">
    <text evidence="8">The sequence shown here is derived from an EMBL/GenBank/DDBJ whole genome shotgun (WGS) entry which is preliminary data.</text>
</comment>
<protein>
    <recommendedName>
        <fullName evidence="7">AP2/ERF domain-containing protein</fullName>
    </recommendedName>
</protein>
<dbReference type="PROSITE" id="PS51032">
    <property type="entry name" value="AP2_ERF"/>
    <property type="match status" value="1"/>
</dbReference>
<feature type="compositionally biased region" description="Pro residues" evidence="6">
    <location>
        <begin position="128"/>
        <end position="150"/>
    </location>
</feature>
<feature type="compositionally biased region" description="Low complexity" evidence="6">
    <location>
        <begin position="166"/>
        <end position="180"/>
    </location>
</feature>
<dbReference type="InterPro" id="IPR044808">
    <property type="entry name" value="ERF_plant"/>
</dbReference>
<feature type="compositionally biased region" description="Polar residues" evidence="6">
    <location>
        <begin position="153"/>
        <end position="164"/>
    </location>
</feature>
<dbReference type="PANTHER" id="PTHR31190">
    <property type="entry name" value="DNA-BINDING DOMAIN"/>
    <property type="match status" value="1"/>
</dbReference>
<dbReference type="PRINTS" id="PR00367">
    <property type="entry name" value="ETHRSPELEMNT"/>
</dbReference>
<evidence type="ECO:0000259" key="7">
    <source>
        <dbReference type="PROSITE" id="PS51032"/>
    </source>
</evidence>
<sequence>MMLDAKAKHNLLSLDAASLGLSLPGAPPPAIGSASSRPPAPGASLAPNAVAFSAGQLNAISFFGGLPYGPSGVLPTGIPPLTAAAAAAAAARVAVVGQVAAQNGGANDLSLLKASGSAYTAGGIAASVPPPTDPSLAVPTPPLTASPPAEPSDGSSPATSQNSHDAAAAGSPPAPSGAASLVHGGVPALGATSKNGTAQRLGVSLPVMGGVGAIAAAAQAASAGPVCTPRLWLQQTTLAANIQNTNKPPPPPPPASAVKRASYDGQSALASESQFAATATLNGLPGPFAVAMGEAPGSSLPCGKPPLAPGGPGPMPSSLADHPAAGIGCSTSFKSGGCHLGGGGFQSGAPLGASPPSLGTSPATGRSSSRRRTSSTNLLSSSQGAKASSSAPSLSVKPDKSGACKYRGVRQRPWGKFAAEIRDPHKGVRVWLGTYDTAEEAALAYDKAAREIRGPRAVVNFPNVNSANMVAHDDESTHWDPLGSSSLGTSPVSSGFVTGTSPMMGSSAPVRHSGHPHHHPGVAPYTNLGPRSTFGSLPLHKRDPETIMEGDSDVDMDDGDDGDVMDEDRCPVGVGGHVRLNVVTGVGSSGRPSRPAAAAAVAAVTAAAAQSGFDFNESAAELPSSRIKRSPVTMDVEAELAELADALLLLHESG</sequence>